<reference evidence="3" key="2">
    <citation type="submission" date="2015-06" db="UniProtKB">
        <authorList>
            <consortium name="EnsemblMetazoa"/>
        </authorList>
    </citation>
    <scope>IDENTIFICATION</scope>
</reference>
<dbReference type="InterPro" id="IPR035969">
    <property type="entry name" value="Rab-GAP_TBC_sf"/>
</dbReference>
<feature type="domain" description="Rab-GAP TBC" evidence="2">
    <location>
        <begin position="1"/>
        <end position="101"/>
    </location>
</feature>
<dbReference type="GO" id="GO:0005096">
    <property type="term" value="F:GTPase activator activity"/>
    <property type="evidence" value="ECO:0007669"/>
    <property type="project" value="UniProtKB-KW"/>
</dbReference>
<evidence type="ECO:0000256" key="1">
    <source>
        <dbReference type="ARBA" id="ARBA00022468"/>
    </source>
</evidence>
<dbReference type="PANTHER" id="PTHR22957:SF337">
    <property type="entry name" value="TBC1 DOMAIN FAMILY MEMBER 5"/>
    <property type="match status" value="1"/>
</dbReference>
<evidence type="ECO:0000313" key="3">
    <source>
        <dbReference type="EnsemblMetazoa" id="MESCA011581-PA"/>
    </source>
</evidence>
<dbReference type="AlphaFoldDB" id="T1H5K1"/>
<dbReference type="EnsemblMetazoa" id="MESCA011581-RA">
    <property type="protein sequence ID" value="MESCA011581-PA"/>
    <property type="gene ID" value="MESCA011581"/>
</dbReference>
<dbReference type="PANTHER" id="PTHR22957">
    <property type="entry name" value="TBC1 DOMAIN FAMILY MEMBER GTPASE-ACTIVATING PROTEIN"/>
    <property type="match status" value="1"/>
</dbReference>
<dbReference type="EMBL" id="CAQQ02384641">
    <property type="status" value="NOT_ANNOTATED_CDS"/>
    <property type="molecule type" value="Genomic_DNA"/>
</dbReference>
<dbReference type="InterPro" id="IPR000195">
    <property type="entry name" value="Rab-GAP-TBC_dom"/>
</dbReference>
<protein>
    <recommendedName>
        <fullName evidence="2">Rab-GAP TBC domain-containing protein</fullName>
    </recommendedName>
</protein>
<sequence>MSAIGSYYRINNLVPASDGYFPPQEALDINEKQNSEAEVISQLNYIRDNILKKEDNELYQFLIKMEIPLQIFGIRWLRLLFGREFPLMDLLVLWDAIFADGDKFELPNYILVAMLIRIREYLLRNDYTTCLTYLMKYPSNV</sequence>
<name>T1H5K1_MEGSC</name>
<organism evidence="3 4">
    <name type="scientific">Megaselia scalaris</name>
    <name type="common">Humpbacked fly</name>
    <name type="synonym">Phora scalaris</name>
    <dbReference type="NCBI Taxonomy" id="36166"/>
    <lineage>
        <taxon>Eukaryota</taxon>
        <taxon>Metazoa</taxon>
        <taxon>Ecdysozoa</taxon>
        <taxon>Arthropoda</taxon>
        <taxon>Hexapoda</taxon>
        <taxon>Insecta</taxon>
        <taxon>Pterygota</taxon>
        <taxon>Neoptera</taxon>
        <taxon>Endopterygota</taxon>
        <taxon>Diptera</taxon>
        <taxon>Brachycera</taxon>
        <taxon>Muscomorpha</taxon>
        <taxon>Platypezoidea</taxon>
        <taxon>Phoridae</taxon>
        <taxon>Megaseliini</taxon>
        <taxon>Megaselia</taxon>
    </lineage>
</organism>
<dbReference type="Pfam" id="PF00566">
    <property type="entry name" value="RabGAP-TBC"/>
    <property type="match status" value="1"/>
</dbReference>
<reference evidence="4" key="1">
    <citation type="submission" date="2013-02" db="EMBL/GenBank/DDBJ databases">
        <authorList>
            <person name="Hughes D."/>
        </authorList>
    </citation>
    <scope>NUCLEOTIDE SEQUENCE</scope>
    <source>
        <strain>Durham</strain>
        <strain evidence="4">NC isolate 2 -- Noor lab</strain>
    </source>
</reference>
<dbReference type="PROSITE" id="PS50086">
    <property type="entry name" value="TBC_RABGAP"/>
    <property type="match status" value="1"/>
</dbReference>
<dbReference type="OMA" id="YLLRNDY"/>
<keyword evidence="4" id="KW-1185">Reference proteome</keyword>
<proteinExistence type="predicted"/>
<keyword evidence="1" id="KW-0343">GTPase activation</keyword>
<dbReference type="HOGENOM" id="CLU_018687_3_0_1"/>
<accession>T1H5K1</accession>
<evidence type="ECO:0000313" key="4">
    <source>
        <dbReference type="Proteomes" id="UP000015102"/>
    </source>
</evidence>
<dbReference type="SUPFAM" id="SSF47923">
    <property type="entry name" value="Ypt/Rab-GAP domain of gyp1p"/>
    <property type="match status" value="1"/>
</dbReference>
<evidence type="ECO:0000259" key="2">
    <source>
        <dbReference type="PROSITE" id="PS50086"/>
    </source>
</evidence>
<dbReference type="FunFam" id="1.10.472.80:FF:000038">
    <property type="entry name" value="TBC1 domain family member 5"/>
    <property type="match status" value="1"/>
</dbReference>
<dbReference type="Gene3D" id="1.10.472.80">
    <property type="entry name" value="Ypt/Rab-GAP domain of gyp1p, domain 3"/>
    <property type="match status" value="1"/>
</dbReference>
<dbReference type="Proteomes" id="UP000015102">
    <property type="component" value="Unassembled WGS sequence"/>
</dbReference>
<dbReference type="STRING" id="36166.T1H5K1"/>